<reference evidence="4" key="1">
    <citation type="submission" date="2025-08" db="UniProtKB">
        <authorList>
            <consortium name="RefSeq"/>
        </authorList>
    </citation>
    <scope>IDENTIFICATION</scope>
</reference>
<dbReference type="CDD" id="cd00132">
    <property type="entry name" value="CRIB"/>
    <property type="match status" value="1"/>
</dbReference>
<dbReference type="PANTHER" id="PTHR46325">
    <property type="entry name" value="CRIB DOMAIN-CONTAINING PROTEIN RIC8"/>
    <property type="match status" value="1"/>
</dbReference>
<name>A0AB40AP28_DIOCR</name>
<dbReference type="InterPro" id="IPR036936">
    <property type="entry name" value="CRIB_dom_sf"/>
</dbReference>
<evidence type="ECO:0000313" key="3">
    <source>
        <dbReference type="Proteomes" id="UP001515500"/>
    </source>
</evidence>
<dbReference type="PANTHER" id="PTHR46325:SF20">
    <property type="entry name" value="CRIB DOMAIN-CONTAINING PROTEIN RIC10"/>
    <property type="match status" value="1"/>
</dbReference>
<evidence type="ECO:0000313" key="4">
    <source>
        <dbReference type="RefSeq" id="XP_039116751.1"/>
    </source>
</evidence>
<sequence>MGTKMKGLLKGLRYISQIFESEDEEPEMQIGYPTDVKHVAHIGWDGPSVSSNPSWMNEFRSASAPLNPGNASAASPKYDTNHSSGMGGSLRGTSDQPNPKPSRRGQTSGPDSPKRNSRRNHSADSITREGSGGSRNRRNKGGSSTAAANGGNDLPGQDLPAIPKQARRKKTKGGSGGSTRSSRSKATASEEMGGRQITTPAAPLTGKERL</sequence>
<organism evidence="3 4">
    <name type="scientific">Dioscorea cayennensis subsp. rotundata</name>
    <name type="common">White Guinea yam</name>
    <name type="synonym">Dioscorea rotundata</name>
    <dbReference type="NCBI Taxonomy" id="55577"/>
    <lineage>
        <taxon>Eukaryota</taxon>
        <taxon>Viridiplantae</taxon>
        <taxon>Streptophyta</taxon>
        <taxon>Embryophyta</taxon>
        <taxon>Tracheophyta</taxon>
        <taxon>Spermatophyta</taxon>
        <taxon>Magnoliopsida</taxon>
        <taxon>Liliopsida</taxon>
        <taxon>Dioscoreales</taxon>
        <taxon>Dioscoreaceae</taxon>
        <taxon>Dioscorea</taxon>
    </lineage>
</organism>
<evidence type="ECO:0000256" key="1">
    <source>
        <dbReference type="SAM" id="MobiDB-lite"/>
    </source>
</evidence>
<feature type="region of interest" description="Disordered" evidence="1">
    <location>
        <begin position="43"/>
        <end position="210"/>
    </location>
</feature>
<evidence type="ECO:0000259" key="2">
    <source>
        <dbReference type="PROSITE" id="PS50108"/>
    </source>
</evidence>
<feature type="domain" description="CRIB" evidence="2">
    <location>
        <begin position="30"/>
        <end position="43"/>
    </location>
</feature>
<dbReference type="RefSeq" id="XP_039116751.1">
    <property type="nucleotide sequence ID" value="XM_039260817.1"/>
</dbReference>
<dbReference type="InterPro" id="IPR000095">
    <property type="entry name" value="CRIB_dom"/>
</dbReference>
<accession>A0AB40AP28</accession>
<feature type="compositionally biased region" description="Low complexity" evidence="1">
    <location>
        <begin position="141"/>
        <end position="152"/>
    </location>
</feature>
<dbReference type="AlphaFoldDB" id="A0AB40AP28"/>
<dbReference type="GeneID" id="120252699"/>
<protein>
    <submittedName>
        <fullName evidence="4">CRIB domain-containing protein RIC10-like</fullName>
    </submittedName>
</protein>
<dbReference type="Pfam" id="PF00786">
    <property type="entry name" value="PBD"/>
    <property type="match status" value="1"/>
</dbReference>
<dbReference type="Proteomes" id="UP001515500">
    <property type="component" value="Chromosome 22"/>
</dbReference>
<feature type="compositionally biased region" description="Low complexity" evidence="1">
    <location>
        <begin position="178"/>
        <end position="189"/>
    </location>
</feature>
<keyword evidence="3" id="KW-1185">Reference proteome</keyword>
<gene>
    <name evidence="4" type="primary">LOC120252699</name>
</gene>
<proteinExistence type="predicted"/>
<dbReference type="PROSITE" id="PS50108">
    <property type="entry name" value="CRIB"/>
    <property type="match status" value="1"/>
</dbReference>
<dbReference type="Gene3D" id="3.90.810.10">
    <property type="entry name" value="CRIB domain"/>
    <property type="match status" value="1"/>
</dbReference>
<dbReference type="SMART" id="SM00285">
    <property type="entry name" value="PBD"/>
    <property type="match status" value="1"/>
</dbReference>